<feature type="transmembrane region" description="Helical" evidence="6">
    <location>
        <begin position="28"/>
        <end position="55"/>
    </location>
</feature>
<feature type="transmembrane region" description="Helical" evidence="6">
    <location>
        <begin position="157"/>
        <end position="174"/>
    </location>
</feature>
<name>A0A939E0N2_9CORY</name>
<organism evidence="7 8">
    <name type="scientific">Corynebacterium mendelii</name>
    <dbReference type="NCBI Taxonomy" id="2765362"/>
    <lineage>
        <taxon>Bacteria</taxon>
        <taxon>Bacillati</taxon>
        <taxon>Actinomycetota</taxon>
        <taxon>Actinomycetes</taxon>
        <taxon>Mycobacteriales</taxon>
        <taxon>Corynebacteriaceae</taxon>
        <taxon>Corynebacterium</taxon>
    </lineage>
</organism>
<dbReference type="AlphaFoldDB" id="A0A939E0N2"/>
<comment type="similarity">
    <text evidence="5">Belongs to the FNT transporter (TC 1.A.16) family.</text>
</comment>
<evidence type="ECO:0000256" key="2">
    <source>
        <dbReference type="ARBA" id="ARBA00022692"/>
    </source>
</evidence>
<dbReference type="EMBL" id="JAFLEQ010000016">
    <property type="protein sequence ID" value="MBN9644785.1"/>
    <property type="molecule type" value="Genomic_DNA"/>
</dbReference>
<dbReference type="InterPro" id="IPR000292">
    <property type="entry name" value="For/NO2_transpt"/>
</dbReference>
<dbReference type="PANTHER" id="PTHR30520:SF8">
    <property type="entry name" value="NITRITE TRANSPORTER NIRC"/>
    <property type="match status" value="1"/>
</dbReference>
<feature type="transmembrane region" description="Helical" evidence="6">
    <location>
        <begin position="186"/>
        <end position="205"/>
    </location>
</feature>
<gene>
    <name evidence="7" type="ORF">JZY06_09220</name>
</gene>
<keyword evidence="3 6" id="KW-1133">Transmembrane helix</keyword>
<dbReference type="InterPro" id="IPR023271">
    <property type="entry name" value="Aquaporin-like"/>
</dbReference>
<evidence type="ECO:0000256" key="5">
    <source>
        <dbReference type="ARBA" id="ARBA00049660"/>
    </source>
</evidence>
<feature type="transmembrane region" description="Helical" evidence="6">
    <location>
        <begin position="67"/>
        <end position="96"/>
    </location>
</feature>
<dbReference type="GO" id="GO:0005886">
    <property type="term" value="C:plasma membrane"/>
    <property type="evidence" value="ECO:0007669"/>
    <property type="project" value="TreeGrafter"/>
</dbReference>
<dbReference type="InterPro" id="IPR024002">
    <property type="entry name" value="For/NO2_transpt_CS"/>
</dbReference>
<evidence type="ECO:0000256" key="4">
    <source>
        <dbReference type="ARBA" id="ARBA00023136"/>
    </source>
</evidence>
<keyword evidence="8" id="KW-1185">Reference proteome</keyword>
<proteinExistence type="inferred from homology"/>
<evidence type="ECO:0000313" key="7">
    <source>
        <dbReference type="EMBL" id="MBN9644785.1"/>
    </source>
</evidence>
<evidence type="ECO:0000256" key="6">
    <source>
        <dbReference type="SAM" id="Phobius"/>
    </source>
</evidence>
<comment type="caution">
    <text evidence="7">The sequence shown here is derived from an EMBL/GenBank/DDBJ whole genome shotgun (WGS) entry which is preliminary data.</text>
</comment>
<keyword evidence="2 6" id="KW-0812">Transmembrane</keyword>
<evidence type="ECO:0000256" key="1">
    <source>
        <dbReference type="ARBA" id="ARBA00004141"/>
    </source>
</evidence>
<dbReference type="Gene3D" id="1.20.1080.10">
    <property type="entry name" value="Glycerol uptake facilitator protein"/>
    <property type="match status" value="1"/>
</dbReference>
<evidence type="ECO:0000313" key="8">
    <source>
        <dbReference type="Proteomes" id="UP000664332"/>
    </source>
</evidence>
<dbReference type="RefSeq" id="WP_207279257.1">
    <property type="nucleotide sequence ID" value="NZ_JAFLEQ010000016.1"/>
</dbReference>
<dbReference type="GO" id="GO:0015499">
    <property type="term" value="F:formate transmembrane transporter activity"/>
    <property type="evidence" value="ECO:0007669"/>
    <property type="project" value="TreeGrafter"/>
</dbReference>
<feature type="transmembrane region" description="Helical" evidence="6">
    <location>
        <begin position="108"/>
        <end position="127"/>
    </location>
</feature>
<dbReference type="Proteomes" id="UP000664332">
    <property type="component" value="Unassembled WGS sequence"/>
</dbReference>
<accession>A0A939E0N2</accession>
<sequence length="268" mass="27532">MLSLPDTLNQQISGAVHKDHASRDTGRYLVAAILAGAFIGIADVFMFTAAGPLAADNIPWAPLVGGLVFGLGLILVVFAGSELVTSAMMVVPIGWAKRSISIPAGLRAIGLMIIGNLVGSIIIALLIKGSGIMDHGPVADYMATVSQAKVHKPTGELFFRGIMCNVLVCLAVWTQTRATNEVAKMVVMAWCMAAFVTSGFEHVVANMTTLSLGLVHGVDTVTLAGAARNLVVVLLGNAVGGAVFVALPYLASVKQPAAAPADTAGSVA</sequence>
<protein>
    <submittedName>
        <fullName evidence="7">Formate/nitrite transporter family protein</fullName>
    </submittedName>
</protein>
<keyword evidence="4 6" id="KW-0472">Membrane</keyword>
<evidence type="ECO:0000256" key="3">
    <source>
        <dbReference type="ARBA" id="ARBA00022989"/>
    </source>
</evidence>
<dbReference type="Pfam" id="PF01226">
    <property type="entry name" value="Form_Nir_trans"/>
    <property type="match status" value="1"/>
</dbReference>
<dbReference type="PANTHER" id="PTHR30520">
    <property type="entry name" value="FORMATE TRANSPORTER-RELATED"/>
    <property type="match status" value="1"/>
</dbReference>
<comment type="subcellular location">
    <subcellularLocation>
        <location evidence="1">Membrane</location>
        <topology evidence="1">Multi-pass membrane protein</topology>
    </subcellularLocation>
</comment>
<reference evidence="7" key="1">
    <citation type="submission" date="2021-03" db="EMBL/GenBank/DDBJ databases">
        <authorList>
            <person name="Sun Q."/>
        </authorList>
    </citation>
    <scope>NUCLEOTIDE SEQUENCE</scope>
    <source>
        <strain evidence="7">CCM 8862</strain>
    </source>
</reference>
<dbReference type="PROSITE" id="PS01006">
    <property type="entry name" value="FORMATE_NITRITE_TP_2"/>
    <property type="match status" value="1"/>
</dbReference>
<feature type="transmembrane region" description="Helical" evidence="6">
    <location>
        <begin position="225"/>
        <end position="247"/>
    </location>
</feature>